<dbReference type="RefSeq" id="WP_135361700.1">
    <property type="nucleotide sequence ID" value="NZ_RWJZ01000016.1"/>
</dbReference>
<evidence type="ECO:0008006" key="3">
    <source>
        <dbReference type="Google" id="ProtNLM"/>
    </source>
</evidence>
<reference evidence="1 2" key="1">
    <citation type="submission" date="2018-12" db="EMBL/GenBank/DDBJ databases">
        <title>Draft genome sequences of Mycolicibacterium peregrinum isolated from a pig with lymphadenitis and from soil on the same Japanese pig farm.</title>
        <authorList>
            <person name="Komatsu T."/>
            <person name="Ohya K."/>
            <person name="Sawai K."/>
            <person name="Odoi J.O."/>
            <person name="Otsu K."/>
            <person name="Ota A."/>
            <person name="Ito T."/>
            <person name="Kawai M."/>
            <person name="Maruyama F."/>
        </authorList>
    </citation>
    <scope>NUCLEOTIDE SEQUENCE [LARGE SCALE GENOMIC DNA]</scope>
    <source>
        <strain evidence="1 2">138</strain>
    </source>
</reference>
<sequence>MTAGFGGSGYTNPQTRALNSIANGGPADTSSQEAMVELLQKHSAQLKYLASNQKQMQQGINDATANPIQQLQQFVADIIVLLGGGELAKGALDFGDLQYVLPALGALFGFGDGPFPISLFEAASKFFLGYVVPQEQFVDVINNIITAWAGVFGIDPEFIADVRALVAAVGNLFGGIGNLFPSLNELFEALGITPADLGPLGQILAPIIQLFAGIDLTKFGDFIEFITDAISPFIEQLTALINFINGMLAVLGYDGGDVVNSPIELLLRPFQNLIKFLADLNLFDPDFNLGDAAASFINLILGPTGLLATLVGGLLDGSWIPGLDASKIISGLFPISRIGDLQDTLDAMDDAIASIPGAQGLIDKICNALGVAGTGHTVTDVYNALFAIPGSNIGSPIGAGNVPGIDASKIISGTIAQTFLNITNIAAGIISGTLSGANIPTIDASKIGSGTLLSSLFPDLTIGMSTDMQSIVDGLLNGSNNTPGASGQSLTSLESTWAALQTGWYNVLGGHNVDRASQQEALDTLTTIKDTIVQQGNAISTIQGMLEGADGFSAVVPFRQPETTPYTMAGGFTYVPPSWFNTLTDFIDVILIGGGSGGGGGLSDSSQAGADSWFKANGVTKVTGAGGASVGPGPGGGIGASPGNQNYLDILYQGGIGGQNTKPGTQPGGGGGGGNFFGVIGNGGNCGVWGATTLGPGTATAPLTGYVGPYGAGTSGGFGAREGGDGKVWVRARAAMPSSFTSVGNIPSLAGGAGALNIPMFRLNTGIALTNEVTAAASWSRVPPLGSTGGHVIAIRANSGFTYFVYLRVWYTGGTTNYEIGRVVSGVRAPWKAATIASAIPFNAFSLSADSQRVFTVNINGVPFDSYSDNVAASSSMGPGYMAAGWGSSDSALPGSIQQFAFLDSGVPSRITSSTIATQVATNSASYVDLTGSVGPSVSLVVPPSGEVVIDVSCDMATTAITNQKGFMGVALSGANTVAAADTSAASGAWAGNAGLGGTLSIRLHFTGLTPGTTTFTSKYKSSSGNINFSNRRMIGEPKP</sequence>
<comment type="caution">
    <text evidence="1">The sequence shown here is derived from an EMBL/GenBank/DDBJ whole genome shotgun (WGS) entry which is preliminary data.</text>
</comment>
<proteinExistence type="predicted"/>
<dbReference type="AlphaFoldDB" id="A0A4Z0HHX4"/>
<protein>
    <recommendedName>
        <fullName evidence="3">Minor tail protein</fullName>
    </recommendedName>
</protein>
<dbReference type="Proteomes" id="UP000297792">
    <property type="component" value="Unassembled WGS sequence"/>
</dbReference>
<organism evidence="1 2">
    <name type="scientific">Mycolicibacterium peregrinum</name>
    <name type="common">Mycobacterium peregrinum</name>
    <dbReference type="NCBI Taxonomy" id="43304"/>
    <lineage>
        <taxon>Bacteria</taxon>
        <taxon>Bacillati</taxon>
        <taxon>Actinomycetota</taxon>
        <taxon>Actinomycetes</taxon>
        <taxon>Mycobacteriales</taxon>
        <taxon>Mycobacteriaceae</taxon>
        <taxon>Mycolicibacterium</taxon>
    </lineage>
</organism>
<dbReference type="EMBL" id="RWKA01000018">
    <property type="protein sequence ID" value="TGB37866.1"/>
    <property type="molecule type" value="Genomic_DNA"/>
</dbReference>
<evidence type="ECO:0000313" key="1">
    <source>
        <dbReference type="EMBL" id="TGB37866.1"/>
    </source>
</evidence>
<gene>
    <name evidence="1" type="ORF">EJD98_25280</name>
</gene>
<accession>A0A4Z0HHX4</accession>
<name>A0A4Z0HHX4_MYCPR</name>
<keyword evidence="2" id="KW-1185">Reference proteome</keyword>
<evidence type="ECO:0000313" key="2">
    <source>
        <dbReference type="Proteomes" id="UP000297792"/>
    </source>
</evidence>